<dbReference type="RefSeq" id="WP_377239818.1">
    <property type="nucleotide sequence ID" value="NZ_JBHLXP010000001.1"/>
</dbReference>
<evidence type="ECO:0000313" key="3">
    <source>
        <dbReference type="Proteomes" id="UP001589813"/>
    </source>
</evidence>
<keyword evidence="2" id="KW-0121">Carboxypeptidase</keyword>
<sequence>MKHHLTRKLMALSLLSAASTVAAAPQFPEYSMVLVGGGLHTCSSQGRASCQDNPQFPTDAKTTEHYAISMPRIIEIVQAPVWPASRAEQRQQTQIILSQLLLDFGPTAMSEDELLQRWRVTKVTQQDKTISGETLYQQLSELELNLILDLLQQAKIGRQQQRQSEVASLAQTKDKFSVEVYEKISELASKVRQKPGKPVILVVTASSRDPLSAVDFYLSAFAQTGAEVQWLPLNAAYQAAQQQKTAGKASCQQLPQYLADIHGSYGRATVYPDLMQQLTEFCQQGPAHAVAQIQQADAIFFNGGDQSLTLQALRLADGTPTPELQAITARMQAGKLIVAGTSAGTAVQSGGKPGAKFAQGQIPMISNGSSRQALQTGAVAAAAPLAGCEKNHSCPAALAEDQLTYRAQGGLGLFPFGVMDTHFSERGREARLVRLLSDTQTRYGFGVDEATALLVGFDPAQPTNARFGVIGASGVYIADLAGAKANGNGADWQINQVRTHYLSREDQATLQNGELSVRFADWKKPVGIHANVDTHAIVDTQATKTEQQVKPKSWSKDFLADDNYRQLAGELCRSGQAQAHGQSAVAQVQLLRGKDSKAAAGTFAAADQAVNYCSYQNFYLQIKR</sequence>
<dbReference type="GO" id="GO:0008241">
    <property type="term" value="F:peptidyl-dipeptidase activity"/>
    <property type="evidence" value="ECO:0007669"/>
    <property type="project" value="UniProtKB-EC"/>
</dbReference>
<dbReference type="SUPFAM" id="SSF52317">
    <property type="entry name" value="Class I glutamine amidotransferase-like"/>
    <property type="match status" value="1"/>
</dbReference>
<gene>
    <name evidence="2" type="ORF">ACFFJP_01710</name>
</gene>
<feature type="signal peptide" evidence="1">
    <location>
        <begin position="1"/>
        <end position="23"/>
    </location>
</feature>
<keyword evidence="1" id="KW-0732">Signal</keyword>
<comment type="caution">
    <text evidence="2">The sequence shown here is derived from an EMBL/GenBank/DDBJ whole genome shotgun (WGS) entry which is preliminary data.</text>
</comment>
<dbReference type="EMBL" id="JBHLXP010000001">
    <property type="protein sequence ID" value="MFC0047003.1"/>
    <property type="molecule type" value="Genomic_DNA"/>
</dbReference>
<dbReference type="Gene3D" id="3.40.50.880">
    <property type="match status" value="1"/>
</dbReference>
<dbReference type="EC" id="3.4.15.6" evidence="2"/>
<evidence type="ECO:0000313" key="2">
    <source>
        <dbReference type="EMBL" id="MFC0047003.1"/>
    </source>
</evidence>
<dbReference type="Proteomes" id="UP001589813">
    <property type="component" value="Unassembled WGS sequence"/>
</dbReference>
<dbReference type="CDD" id="cd03145">
    <property type="entry name" value="GAT1_cyanophycinase"/>
    <property type="match status" value="1"/>
</dbReference>
<feature type="chain" id="PRO_5047184204" evidence="1">
    <location>
        <begin position="24"/>
        <end position="624"/>
    </location>
</feature>
<name>A0ABV6BBU8_9GAMM</name>
<dbReference type="PANTHER" id="PTHR36175:SF1">
    <property type="entry name" value="CYANOPHYCINASE"/>
    <property type="match status" value="1"/>
</dbReference>
<organism evidence="2 3">
    <name type="scientific">Rheinheimera tilapiae</name>
    <dbReference type="NCBI Taxonomy" id="875043"/>
    <lineage>
        <taxon>Bacteria</taxon>
        <taxon>Pseudomonadati</taxon>
        <taxon>Pseudomonadota</taxon>
        <taxon>Gammaproteobacteria</taxon>
        <taxon>Chromatiales</taxon>
        <taxon>Chromatiaceae</taxon>
        <taxon>Rheinheimera</taxon>
    </lineage>
</organism>
<accession>A0ABV6BBU8</accession>
<dbReference type="InterPro" id="IPR029062">
    <property type="entry name" value="Class_I_gatase-like"/>
</dbReference>
<proteinExistence type="predicted"/>
<dbReference type="PANTHER" id="PTHR36175">
    <property type="entry name" value="CYANOPHYCINASE"/>
    <property type="match status" value="1"/>
</dbReference>
<reference evidence="2 3" key="1">
    <citation type="submission" date="2024-09" db="EMBL/GenBank/DDBJ databases">
        <authorList>
            <person name="Sun Q."/>
            <person name="Mori K."/>
        </authorList>
    </citation>
    <scope>NUCLEOTIDE SEQUENCE [LARGE SCALE GENOMIC DNA]</scope>
    <source>
        <strain evidence="2 3">KCTC 23315</strain>
    </source>
</reference>
<keyword evidence="2" id="KW-0378">Hydrolase</keyword>
<dbReference type="GO" id="GO:0004180">
    <property type="term" value="F:carboxypeptidase activity"/>
    <property type="evidence" value="ECO:0007669"/>
    <property type="project" value="UniProtKB-KW"/>
</dbReference>
<protein>
    <submittedName>
        <fullName evidence="2">Cyanophycinase</fullName>
        <ecNumber evidence="2">3.4.15.6</ecNumber>
    </submittedName>
</protein>
<evidence type="ECO:0000256" key="1">
    <source>
        <dbReference type="SAM" id="SignalP"/>
    </source>
</evidence>
<keyword evidence="2" id="KW-0645">Protease</keyword>
<keyword evidence="3" id="KW-1185">Reference proteome</keyword>